<feature type="non-terminal residue" evidence="1">
    <location>
        <position position="1"/>
    </location>
</feature>
<comment type="caution">
    <text evidence="1">The sequence shown here is derived from an EMBL/GenBank/DDBJ whole genome shotgun (WGS) entry which is preliminary data.</text>
</comment>
<sequence>CQQCNKHDETVHHFVMACNRYARQRAALRTEGGTQASQLEFLLSIQYRNRELPKYIVYTRRLEKTFRDVTPPKPKER</sequence>
<name>A0AAD4EK66_9AGAM</name>
<evidence type="ECO:0000313" key="1">
    <source>
        <dbReference type="EMBL" id="KAG1907561.1"/>
    </source>
</evidence>
<dbReference type="Proteomes" id="UP001195769">
    <property type="component" value="Unassembled WGS sequence"/>
</dbReference>
<accession>A0AAD4EK66</accession>
<keyword evidence="2" id="KW-1185">Reference proteome</keyword>
<protein>
    <submittedName>
        <fullName evidence="1">Uncharacterized protein</fullName>
    </submittedName>
</protein>
<organism evidence="1 2">
    <name type="scientific">Suillus fuscotomentosus</name>
    <dbReference type="NCBI Taxonomy" id="1912939"/>
    <lineage>
        <taxon>Eukaryota</taxon>
        <taxon>Fungi</taxon>
        <taxon>Dikarya</taxon>
        <taxon>Basidiomycota</taxon>
        <taxon>Agaricomycotina</taxon>
        <taxon>Agaricomycetes</taxon>
        <taxon>Agaricomycetidae</taxon>
        <taxon>Boletales</taxon>
        <taxon>Suillineae</taxon>
        <taxon>Suillaceae</taxon>
        <taxon>Suillus</taxon>
    </lineage>
</organism>
<reference evidence="1" key="1">
    <citation type="journal article" date="2020" name="New Phytol.">
        <title>Comparative genomics reveals dynamic genome evolution in host specialist ectomycorrhizal fungi.</title>
        <authorList>
            <person name="Lofgren L.A."/>
            <person name="Nguyen N.H."/>
            <person name="Vilgalys R."/>
            <person name="Ruytinx J."/>
            <person name="Liao H.L."/>
            <person name="Branco S."/>
            <person name="Kuo A."/>
            <person name="LaButti K."/>
            <person name="Lipzen A."/>
            <person name="Andreopoulos W."/>
            <person name="Pangilinan J."/>
            <person name="Riley R."/>
            <person name="Hundley H."/>
            <person name="Na H."/>
            <person name="Barry K."/>
            <person name="Grigoriev I.V."/>
            <person name="Stajich J.E."/>
            <person name="Kennedy P.G."/>
        </authorList>
    </citation>
    <scope>NUCLEOTIDE SEQUENCE</scope>
    <source>
        <strain evidence="1">FC203</strain>
    </source>
</reference>
<dbReference type="RefSeq" id="XP_041233136.1">
    <property type="nucleotide sequence ID" value="XM_041374200.1"/>
</dbReference>
<dbReference type="EMBL" id="JABBWK010000002">
    <property type="protein sequence ID" value="KAG1907561.1"/>
    <property type="molecule type" value="Genomic_DNA"/>
</dbReference>
<dbReference type="AlphaFoldDB" id="A0AAD4EK66"/>
<gene>
    <name evidence="1" type="ORF">F5891DRAFT_938936</name>
</gene>
<dbReference type="GeneID" id="64668498"/>
<evidence type="ECO:0000313" key="2">
    <source>
        <dbReference type="Proteomes" id="UP001195769"/>
    </source>
</evidence>
<proteinExistence type="predicted"/>